<reference evidence="1 2" key="1">
    <citation type="journal article" date="2019" name="Nat. Ecol. Evol.">
        <title>Megaphylogeny resolves global patterns of mushroom evolution.</title>
        <authorList>
            <person name="Varga T."/>
            <person name="Krizsan K."/>
            <person name="Foldi C."/>
            <person name="Dima B."/>
            <person name="Sanchez-Garcia M."/>
            <person name="Sanchez-Ramirez S."/>
            <person name="Szollosi G.J."/>
            <person name="Szarkandi J.G."/>
            <person name="Papp V."/>
            <person name="Albert L."/>
            <person name="Andreopoulos W."/>
            <person name="Angelini C."/>
            <person name="Antonin V."/>
            <person name="Barry K.W."/>
            <person name="Bougher N.L."/>
            <person name="Buchanan P."/>
            <person name="Buyck B."/>
            <person name="Bense V."/>
            <person name="Catcheside P."/>
            <person name="Chovatia M."/>
            <person name="Cooper J."/>
            <person name="Damon W."/>
            <person name="Desjardin D."/>
            <person name="Finy P."/>
            <person name="Geml J."/>
            <person name="Haridas S."/>
            <person name="Hughes K."/>
            <person name="Justo A."/>
            <person name="Karasinski D."/>
            <person name="Kautmanova I."/>
            <person name="Kiss B."/>
            <person name="Kocsube S."/>
            <person name="Kotiranta H."/>
            <person name="LaButti K.M."/>
            <person name="Lechner B.E."/>
            <person name="Liimatainen K."/>
            <person name="Lipzen A."/>
            <person name="Lukacs Z."/>
            <person name="Mihaltcheva S."/>
            <person name="Morgado L.N."/>
            <person name="Niskanen T."/>
            <person name="Noordeloos M.E."/>
            <person name="Ohm R.A."/>
            <person name="Ortiz-Santana B."/>
            <person name="Ovrebo C."/>
            <person name="Racz N."/>
            <person name="Riley R."/>
            <person name="Savchenko A."/>
            <person name="Shiryaev A."/>
            <person name="Soop K."/>
            <person name="Spirin V."/>
            <person name="Szebenyi C."/>
            <person name="Tomsovsky M."/>
            <person name="Tulloss R.E."/>
            <person name="Uehling J."/>
            <person name="Grigoriev I.V."/>
            <person name="Vagvolgyi C."/>
            <person name="Papp T."/>
            <person name="Martin F.M."/>
            <person name="Miettinen O."/>
            <person name="Hibbett D.S."/>
            <person name="Nagy L.G."/>
        </authorList>
    </citation>
    <scope>NUCLEOTIDE SEQUENCE [LARGE SCALE GENOMIC DNA]</scope>
    <source>
        <strain evidence="1 2">CBS 166.37</strain>
    </source>
</reference>
<dbReference type="STRING" id="68775.A0A5C3M090"/>
<dbReference type="OrthoDB" id="1106148at2759"/>
<protein>
    <recommendedName>
        <fullName evidence="3">CHCH domain-containing protein</fullName>
    </recommendedName>
</protein>
<dbReference type="EMBL" id="ML213604">
    <property type="protein sequence ID" value="TFK38103.1"/>
    <property type="molecule type" value="Genomic_DNA"/>
</dbReference>
<keyword evidence="2" id="KW-1185">Reference proteome</keyword>
<name>A0A5C3M090_9AGAR</name>
<dbReference type="GO" id="GO:0005739">
    <property type="term" value="C:mitochondrion"/>
    <property type="evidence" value="ECO:0007669"/>
    <property type="project" value="TreeGrafter"/>
</dbReference>
<accession>A0A5C3M090</accession>
<proteinExistence type="predicted"/>
<organism evidence="1 2">
    <name type="scientific">Crucibulum laeve</name>
    <dbReference type="NCBI Taxonomy" id="68775"/>
    <lineage>
        <taxon>Eukaryota</taxon>
        <taxon>Fungi</taxon>
        <taxon>Dikarya</taxon>
        <taxon>Basidiomycota</taxon>
        <taxon>Agaricomycotina</taxon>
        <taxon>Agaricomycetes</taxon>
        <taxon>Agaricomycetidae</taxon>
        <taxon>Agaricales</taxon>
        <taxon>Agaricineae</taxon>
        <taxon>Nidulariaceae</taxon>
        <taxon>Crucibulum</taxon>
    </lineage>
</organism>
<dbReference type="PANTHER" id="PTHR13523">
    <property type="entry name" value="COILED-COIL-HELIX-COILED-COIL-HELIX DOMAIN CONTAINING 2/NUR77"/>
    <property type="match status" value="1"/>
</dbReference>
<dbReference type="InterPro" id="IPR055304">
    <property type="entry name" value="CHCHD2/10-like"/>
</dbReference>
<gene>
    <name evidence="1" type="ORF">BDQ12DRAFT_606350</name>
</gene>
<evidence type="ECO:0000313" key="2">
    <source>
        <dbReference type="Proteomes" id="UP000308652"/>
    </source>
</evidence>
<dbReference type="GO" id="GO:0007005">
    <property type="term" value="P:mitochondrion organization"/>
    <property type="evidence" value="ECO:0007669"/>
    <property type="project" value="InterPro"/>
</dbReference>
<dbReference type="GO" id="GO:0005634">
    <property type="term" value="C:nucleus"/>
    <property type="evidence" value="ECO:0007669"/>
    <property type="project" value="TreeGrafter"/>
</dbReference>
<dbReference type="PANTHER" id="PTHR13523:SF2">
    <property type="entry name" value="COILED-COIL-HELIX-COILED-COIL-HELIX DOMAIN CONTAINING 2, ISOFORM A-RELATED"/>
    <property type="match status" value="1"/>
</dbReference>
<dbReference type="Proteomes" id="UP000308652">
    <property type="component" value="Unassembled WGS sequence"/>
</dbReference>
<sequence length="92" mass="9393">MIAQMAATAGSVAVGSTIGHGLSSMLFGGSSQAAPAEAQAAPPVQQQQSSTSGINCEIQAKDFTKCLEKADLPSCTWYLEQLKACQAAAAPY</sequence>
<dbReference type="AlphaFoldDB" id="A0A5C3M090"/>
<evidence type="ECO:0000313" key="1">
    <source>
        <dbReference type="EMBL" id="TFK38103.1"/>
    </source>
</evidence>
<evidence type="ECO:0008006" key="3">
    <source>
        <dbReference type="Google" id="ProtNLM"/>
    </source>
</evidence>